<name>A0ABZ1TQW2_STRVG</name>
<gene>
    <name evidence="1" type="ORF">OG517_43265</name>
</gene>
<evidence type="ECO:0000313" key="2">
    <source>
        <dbReference type="Proteomes" id="UP001432039"/>
    </source>
</evidence>
<accession>A0ABZ1TQW2</accession>
<proteinExistence type="predicted"/>
<dbReference type="EMBL" id="CP108091">
    <property type="protein sequence ID" value="WUQ18245.1"/>
    <property type="molecule type" value="Genomic_DNA"/>
</dbReference>
<evidence type="ECO:0000313" key="1">
    <source>
        <dbReference type="EMBL" id="WUQ18245.1"/>
    </source>
</evidence>
<organism evidence="1 2">
    <name type="scientific">Streptomyces virginiae</name>
    <name type="common">Streptomyces cinnamonensis</name>
    <dbReference type="NCBI Taxonomy" id="1961"/>
    <lineage>
        <taxon>Bacteria</taxon>
        <taxon>Bacillati</taxon>
        <taxon>Actinomycetota</taxon>
        <taxon>Actinomycetes</taxon>
        <taxon>Kitasatosporales</taxon>
        <taxon>Streptomycetaceae</taxon>
        <taxon>Streptomyces</taxon>
    </lineage>
</organism>
<dbReference type="Proteomes" id="UP001432039">
    <property type="component" value="Plasmid unnamed1"/>
</dbReference>
<keyword evidence="2" id="KW-1185">Reference proteome</keyword>
<reference evidence="1" key="1">
    <citation type="submission" date="2022-10" db="EMBL/GenBank/DDBJ databases">
        <title>The complete genomes of actinobacterial strains from the NBC collection.</title>
        <authorList>
            <person name="Joergensen T.S."/>
            <person name="Alvarez Arevalo M."/>
            <person name="Sterndorff E.B."/>
            <person name="Faurdal D."/>
            <person name="Vuksanovic O."/>
            <person name="Mourched A.-S."/>
            <person name="Charusanti P."/>
            <person name="Shaw S."/>
            <person name="Blin K."/>
            <person name="Weber T."/>
        </authorList>
    </citation>
    <scope>NUCLEOTIDE SEQUENCE</scope>
    <source>
        <strain evidence="1">NBC_00248</strain>
        <plasmid evidence="1">unnamed1</plasmid>
    </source>
</reference>
<sequence>MNTNQPAPEGGGTPFLPALLLTAAAAVAAAHSDAWAGAVGTAAAVYSVLITGNDRRN</sequence>
<dbReference type="RefSeq" id="WP_328966190.1">
    <property type="nucleotide sequence ID" value="NZ_CP108091.1"/>
</dbReference>
<protein>
    <submittedName>
        <fullName evidence="1">Uncharacterized protein</fullName>
    </submittedName>
</protein>
<keyword evidence="1" id="KW-0614">Plasmid</keyword>
<geneLocation type="plasmid" evidence="1 2">
    <name>unnamed1</name>
</geneLocation>